<dbReference type="InterPro" id="IPR003593">
    <property type="entry name" value="AAA+_ATPase"/>
</dbReference>
<dbReference type="InterPro" id="IPR050093">
    <property type="entry name" value="ABC_SmlMolc_Importer"/>
</dbReference>
<name>A0A7M3MIP0_9BACT</name>
<accession>A0A7M3MIP0</accession>
<dbReference type="PANTHER" id="PTHR42781">
    <property type="entry name" value="SPERMIDINE/PUTRESCINE IMPORT ATP-BINDING PROTEIN POTA"/>
    <property type="match status" value="1"/>
</dbReference>
<sequence>MRLQMDISKRLHSRGRTFDLRSCFSTGDRHVVLFGPSGSGKSLTLQALAGLLTPDEGSIMVDGATFFDSSRKVDMPARKRQVGYVFQDYALFPHLTVRRNVAFGLKGLGRSLSSQQRDDVEEMLSLLGLAEIAGNLPSEISGGQRQRTALARALVTRPRLLLLDEPFSALDEPLRMAMRREVLRILEYFDMPLVLVTHDPADVALFGSTVVMSRDGEVQETVTLAQLEARGSSLQAALSAWFERSAATSPLRAELVNPPAPDA</sequence>
<dbReference type="GO" id="GO:0005524">
    <property type="term" value="F:ATP binding"/>
    <property type="evidence" value="ECO:0007669"/>
    <property type="project" value="UniProtKB-KW"/>
</dbReference>
<evidence type="ECO:0000256" key="1">
    <source>
        <dbReference type="ARBA" id="ARBA00022448"/>
    </source>
</evidence>
<dbReference type="SUPFAM" id="SSF52540">
    <property type="entry name" value="P-loop containing nucleoside triphosphate hydrolases"/>
    <property type="match status" value="1"/>
</dbReference>
<dbReference type="PANTHER" id="PTHR42781:SF4">
    <property type="entry name" value="SPERMIDINE_PUTRESCINE IMPORT ATP-BINDING PROTEIN POTA"/>
    <property type="match status" value="1"/>
</dbReference>
<evidence type="ECO:0000259" key="4">
    <source>
        <dbReference type="PROSITE" id="PS50893"/>
    </source>
</evidence>
<gene>
    <name evidence="5" type="ORF">DPQ33_03515</name>
</gene>
<dbReference type="EMBL" id="QMIE01000002">
    <property type="protein sequence ID" value="TVM19439.1"/>
    <property type="molecule type" value="Genomic_DNA"/>
</dbReference>
<keyword evidence="3 5" id="KW-0067">ATP-binding</keyword>
<dbReference type="OrthoDB" id="9809450at2"/>
<dbReference type="InterPro" id="IPR027417">
    <property type="entry name" value="P-loop_NTPase"/>
</dbReference>
<comment type="caution">
    <text evidence="5">The sequence shown here is derived from an EMBL/GenBank/DDBJ whole genome shotgun (WGS) entry which is preliminary data.</text>
</comment>
<dbReference type="Pfam" id="PF00005">
    <property type="entry name" value="ABC_tran"/>
    <property type="match status" value="1"/>
</dbReference>
<evidence type="ECO:0000313" key="6">
    <source>
        <dbReference type="Proteomes" id="UP000448292"/>
    </source>
</evidence>
<dbReference type="SMART" id="SM00382">
    <property type="entry name" value="AAA"/>
    <property type="match status" value="1"/>
</dbReference>
<organism evidence="5 6">
    <name type="scientific">Oceanidesulfovibrio indonesiensis</name>
    <dbReference type="NCBI Taxonomy" id="54767"/>
    <lineage>
        <taxon>Bacteria</taxon>
        <taxon>Pseudomonadati</taxon>
        <taxon>Thermodesulfobacteriota</taxon>
        <taxon>Desulfovibrionia</taxon>
        <taxon>Desulfovibrionales</taxon>
        <taxon>Desulfovibrionaceae</taxon>
        <taxon>Oceanidesulfovibrio</taxon>
    </lineage>
</organism>
<dbReference type="Proteomes" id="UP000448292">
    <property type="component" value="Unassembled WGS sequence"/>
</dbReference>
<dbReference type="AlphaFoldDB" id="A0A7M3MIP0"/>
<dbReference type="Gene3D" id="3.40.50.300">
    <property type="entry name" value="P-loop containing nucleotide triphosphate hydrolases"/>
    <property type="match status" value="1"/>
</dbReference>
<dbReference type="PROSITE" id="PS50893">
    <property type="entry name" value="ABC_TRANSPORTER_2"/>
    <property type="match status" value="1"/>
</dbReference>
<feature type="domain" description="ABC transporter" evidence="4">
    <location>
        <begin position="2"/>
        <end position="240"/>
    </location>
</feature>
<reference evidence="5 6" key="1">
    <citation type="submission" date="2018-06" db="EMBL/GenBank/DDBJ databases">
        <title>Complete genome of Desulfovibrio indonesiensis P37SLT.</title>
        <authorList>
            <person name="Crispim J.S."/>
            <person name="Vidigal P.M.P."/>
            <person name="Silva L.C.F."/>
            <person name="Laguardia C.N."/>
            <person name="Araujo L.C."/>
            <person name="Dias R.S."/>
            <person name="Sousa M.P."/>
            <person name="Paula S.O."/>
            <person name="Silva C."/>
        </authorList>
    </citation>
    <scope>NUCLEOTIDE SEQUENCE [LARGE SCALE GENOMIC DNA]</scope>
    <source>
        <strain evidence="5 6">P37SLT</strain>
    </source>
</reference>
<evidence type="ECO:0000256" key="2">
    <source>
        <dbReference type="ARBA" id="ARBA00022741"/>
    </source>
</evidence>
<evidence type="ECO:0000313" key="5">
    <source>
        <dbReference type="EMBL" id="TVM19439.1"/>
    </source>
</evidence>
<keyword evidence="1" id="KW-0813">Transport</keyword>
<dbReference type="GO" id="GO:0016887">
    <property type="term" value="F:ATP hydrolysis activity"/>
    <property type="evidence" value="ECO:0007669"/>
    <property type="project" value="InterPro"/>
</dbReference>
<dbReference type="RefSeq" id="WP_144301795.1">
    <property type="nucleotide sequence ID" value="NZ_QMIE01000002.1"/>
</dbReference>
<evidence type="ECO:0000256" key="3">
    <source>
        <dbReference type="ARBA" id="ARBA00022840"/>
    </source>
</evidence>
<protein>
    <submittedName>
        <fullName evidence="5">ABC transporter ATP-binding protein</fullName>
    </submittedName>
</protein>
<dbReference type="InterPro" id="IPR003439">
    <property type="entry name" value="ABC_transporter-like_ATP-bd"/>
</dbReference>
<proteinExistence type="predicted"/>
<keyword evidence="2" id="KW-0547">Nucleotide-binding</keyword>
<keyword evidence="6" id="KW-1185">Reference proteome</keyword>